<organism evidence="1 2">
    <name type="scientific">Chaetomium tenue</name>
    <dbReference type="NCBI Taxonomy" id="1854479"/>
    <lineage>
        <taxon>Eukaryota</taxon>
        <taxon>Fungi</taxon>
        <taxon>Dikarya</taxon>
        <taxon>Ascomycota</taxon>
        <taxon>Pezizomycotina</taxon>
        <taxon>Sordariomycetes</taxon>
        <taxon>Sordariomycetidae</taxon>
        <taxon>Sordariales</taxon>
        <taxon>Chaetomiaceae</taxon>
        <taxon>Chaetomium</taxon>
    </lineage>
</organism>
<dbReference type="EMBL" id="JAGIZQ010000005">
    <property type="protein sequence ID" value="KAH6628943.1"/>
    <property type="molecule type" value="Genomic_DNA"/>
</dbReference>
<accession>A0ACB7P5C0</accession>
<evidence type="ECO:0000313" key="2">
    <source>
        <dbReference type="Proteomes" id="UP000724584"/>
    </source>
</evidence>
<proteinExistence type="predicted"/>
<name>A0ACB7P5C0_9PEZI</name>
<gene>
    <name evidence="1" type="ORF">F5144DRAFT_614490</name>
</gene>
<keyword evidence="2" id="KW-1185">Reference proteome</keyword>
<sequence>MTAGNNEKPFDQANGSNGAHGSATGSFDAANGYSKHDGGPAACFPTPSPIAVIGMACRFAGDVTSPGKLWDLCSSGRDARSQVPDATSDVKSVHDPSSQRAGRDRATGGYFLQQDLASFDAKFFDLTSDEASAMDPQLRMLLEVVYEATEDAGLPIEKLAGQQVNTSVFVASSNQDYRDLQMRDPGTMRASLATHNAPTMLSSRISHFYDFQGISMSVDAGGPGALAALHQGCQTLHTGQSSVSIIGASTVIINPDLYSSMSSPVIVGAGDCSNGWNSRGQLHDHGEGVAVLVLKPLDAALRDGDQVHAVIRNSGLNQNGKTTNIENPSSSAQTRLTRQCYDSVGLDFSQTAYIEAQMAGKQLGWDATEANSFAETFGASRDVNDPIWVGAVTTNIGYTGAVSGLASIIKVAMALKHRSIPPSLNHTVGNAEITLKGWHLRVPTSLVPWPSDKPFGTSINSSGRNGTNAHVILEAAPQNITNDGHELEKATNGDHGPRVYLLSAQSPGALEAMATHLGCYLTQRLHSGNAPLPAVLAHTLSSRRSRLSYLATIRAQCLSSLTQQLSSPKRLQTSQPPATKGIPRLGFVFNGQGAQWHAMGRELLVAYPVFKAAVHEADSIFRNHYGTDWSLLEELGRDAETTRVSEMHLGQPVTVALQLCLVVLLRDWGVQPIAITSHSSGEIAAAYAAGALSFRQALGVAYWQGALARELLDRKRSGLAGGMAAGGVDVDEAGSPESVTFAGDVDDLDDVVARLEADGKFGRKLNVPVAYHSHHMHRLADAYIERLRGIVPTKPTWSGTVTYTSPVTGGFITTPDQLNAEHYVNNLTSPVLFSQAFETMCFGANTGSPSQVDAIVEIGPHSALHGPIRQILRGRTMAYVSCLKRDSDAVVTMQELAATLLHLRYPVDLDAVNRCIGLVEQGALLQGLPSYPWDHTNSYWIESRISREIRFRRFPHHELLGTAVPGATTPSWRNFLRLTDLPWVGDHRINGEAVLPATAYVCMAIEAVKKLGLETAEVGGRKRYGLRNVEFLRALTVPETGEGIETHLNLRPKRDQAGWYEFDVRSLEANGVWAENCRGMVGADSEGLEGHNETTRPNVELFLDNTGRHMDEEALRVQIAAKTGIEYGPTFQGLRNGRVSGVTKRVVADLHIQDPKANSGTASYVIHPTRLDCAIQALYRNTAVVLGELYKSNFKGFTSRACVVTNTLPTPGEEAKVILEGLFCEAITRLPPASGDSILVSTTRLEPDVLHSIPDTIRNDMCITLKNRELDLERKLVRASYHLIADAVAALENQNPALNVDTWVPRQHAIFDWMKTVAANGKSGQLAAGSRVWAQATKGVKRMLFDDLKSGAGEYGELLVRVGSALAGIVNGDTVPRELLGQYQNSIPLSAGVLTRSLKHLARLVQLFAVKNPGARVLEIGARTGAATLVVLNAFAPQADGGSLVGDYVATDPDPGAFEAARTRIGPLADMVEFRELNIARDPVSAGFAEHSFDLVVATMALQGTRSHGKVLRNIRKLLAANGKLILLEPTRNRVDTQLLCEVLVDRDTNGADGPAQAIESQQLDSLLRVNGFTGVDFDIRDCEQPEYQASSVVLTSIAALHNTNHATEPAISIVFPSLLASTRPWVTTLAETIRAETGITVDTETLDVVKPSDEKIYILTDLRDDGTAIDKFDQQSLDKICRLLNRNSGILWLTTGGEASDPLTSAAAVVQGLLTTRRQDDHGKSYMLLNLPRDWTSNLSSFARHIVEVLKRTLTSNAYGPGSVDWEYVVEDSVLKVPRVYPVQESSNKDGAGIKSLQSFHTPGRVLVWDSSTEDAFIEASPTKTIPDDMVEIETRAFSADSFGRHGDDDEAPGLYEVAGIVTNVGERALGGGFQVGDNVCALVKGSFASTVRAVWTSVAKIPERVSLHDAACVPLVYSATYYALVHVARLQKDEKVLILHAADSQEAQAAITVARHIGAQLLFAPRTDVEAKLLADTYDIPASQVFQNWGGRTALQASIQKGYVGGVNVVITTRSYRAGTCPLLSGLEGIARFGRWVEIGDSSMDVSPDIEALTARCVTYSCVDPFQLAEHNGQVMREVLGASLAIIGCGDYSTPPNLRRFSVSELDKALELVNEQRQSGGRDRIVIAPQVDEEVKVRQAARSHPFDDKNATYLIAGEVLCADIASWMASEGATTVVVVSSNAEAHPEASSLTEDAAARGCRLEFVNCNLWNEEDLSGLLSRLSASQARIRGVVHVGSDPMLEQSQVGISGLSAYLQWVHAAEERIAGAANLHKLLPEDLSFFVLFSSNIGVAGNAPEAYVATVRAFEGTLARSRASRGLPVASVALPATTDLAMATDYIDAQQPTQAPSRGSISIDNAIELIGAAIQQQQDNDKRVADTQTVVERGDSRFGTLRLATSSPQLSPALPPRGTTQDPTASLVQAIGGIGNIAETEAGKGPVTQALAGHLAAILNVPVESVDADMDVSTQGVDSMVAVEMRNWLVSTINVKLSVSDVLRSPSLKQLAELVVGKSLSPIKPNGVSNGSGTVAVNDAKR</sequence>
<reference evidence="1 2" key="1">
    <citation type="journal article" date="2021" name="Nat. Commun.">
        <title>Genetic determinants of endophytism in the Arabidopsis root mycobiome.</title>
        <authorList>
            <person name="Mesny F."/>
            <person name="Miyauchi S."/>
            <person name="Thiergart T."/>
            <person name="Pickel B."/>
            <person name="Atanasova L."/>
            <person name="Karlsson M."/>
            <person name="Huettel B."/>
            <person name="Barry K.W."/>
            <person name="Haridas S."/>
            <person name="Chen C."/>
            <person name="Bauer D."/>
            <person name="Andreopoulos W."/>
            <person name="Pangilinan J."/>
            <person name="LaButti K."/>
            <person name="Riley R."/>
            <person name="Lipzen A."/>
            <person name="Clum A."/>
            <person name="Drula E."/>
            <person name="Henrissat B."/>
            <person name="Kohler A."/>
            <person name="Grigoriev I.V."/>
            <person name="Martin F.M."/>
            <person name="Hacquard S."/>
        </authorList>
    </citation>
    <scope>NUCLEOTIDE SEQUENCE [LARGE SCALE GENOMIC DNA]</scope>
    <source>
        <strain evidence="1 2">MPI-SDFR-AT-0079</strain>
    </source>
</reference>
<protein>
    <submittedName>
        <fullName evidence="1">Polyketide synthase</fullName>
    </submittedName>
</protein>
<dbReference type="Proteomes" id="UP000724584">
    <property type="component" value="Unassembled WGS sequence"/>
</dbReference>
<evidence type="ECO:0000313" key="1">
    <source>
        <dbReference type="EMBL" id="KAH6628943.1"/>
    </source>
</evidence>
<comment type="caution">
    <text evidence="1">The sequence shown here is derived from an EMBL/GenBank/DDBJ whole genome shotgun (WGS) entry which is preliminary data.</text>
</comment>